<feature type="domain" description="Alpha/beta hydrolase fold-3" evidence="4">
    <location>
        <begin position="411"/>
        <end position="603"/>
    </location>
</feature>
<dbReference type="PROSITE" id="PS01174">
    <property type="entry name" value="LIPASE_GDXG_SER"/>
    <property type="match status" value="1"/>
</dbReference>
<feature type="domain" description="Alpha/beta hydrolase fold-3" evidence="4">
    <location>
        <begin position="95"/>
        <end position="234"/>
    </location>
</feature>
<feature type="non-terminal residue" evidence="5">
    <location>
        <position position="1"/>
    </location>
</feature>
<keyword evidence="2" id="KW-0378">Hydrolase</keyword>
<comment type="caution">
    <text evidence="5">The sequence shown here is derived from an EMBL/GenBank/DDBJ whole genome shotgun (WGS) entry which is preliminary data.</text>
</comment>
<dbReference type="SUPFAM" id="SSF53474">
    <property type="entry name" value="alpha/beta-Hydrolases"/>
    <property type="match status" value="2"/>
</dbReference>
<dbReference type="Proteomes" id="UP000574390">
    <property type="component" value="Unassembled WGS sequence"/>
</dbReference>
<evidence type="ECO:0000256" key="1">
    <source>
        <dbReference type="ARBA" id="ARBA00010515"/>
    </source>
</evidence>
<dbReference type="GO" id="GO:0016787">
    <property type="term" value="F:hydrolase activity"/>
    <property type="evidence" value="ECO:0007669"/>
    <property type="project" value="UniProtKB-KW"/>
</dbReference>
<dbReference type="InterPro" id="IPR013094">
    <property type="entry name" value="AB_hydrolase_3"/>
</dbReference>
<dbReference type="InterPro" id="IPR029058">
    <property type="entry name" value="AB_hydrolase_fold"/>
</dbReference>
<sequence length="642" mass="71625">MSASVASTVPRSYYPTLLARNVLKTTLKRMANNFAQNERVFWRDRAVIDSISKDIGQRGTWKERCDLSFAKVSPYCTAHILRSRGAASTSLSKWMLYLHGGYFCLFSPEYYYEVASKLAEESGCEGVIIPHYRRPPEHNAPAALDDCVRTYQWMRTKGGAEKVAVAGDSAGGNLGAALMLKTQDRPPEACCLCSPYLDLTNASDSYRINRDTDPIVSDELNHKVAWIYLQGAFDYDSLKKEGKPHQPFGTQSRVAEFHTAAQNPLASPLYAPNLPEVFSQTPLQIQASLSEALLSDSVRFYSKVTGELMPSTEDLVRHNEYIRFSSPQGHVLELFPKEGHAFPRVAKTIGQSQVTFMADRTLANWFGRYLGKYWQRKYKFELKKVEVSPSCTAHVLTRIATQVTPEPSRWLMFLHGGGFCMLDPRFYYGLAAHIARDGRFEGVVIPDFRLSPDFGYPAQLEDCLSTYKWMREDQKAGKVAIAGDSSGGNLAAAVTLKKKDTPPEAVALLSPFLDMTISGKTYDLNADTDRLVSKTNATRAAEMYVSGKFEPIPAEELKKKGSNAFVSPLFAKNLPAVFNSTKLLIHASLSEALLCDSVNFYEKVSGTSLPPLSELVKQKEYSRHEKNGKVLELFPNQPHAFE</sequence>
<name>A0A7J6RKH7_PEROL</name>
<evidence type="ECO:0000313" key="6">
    <source>
        <dbReference type="Proteomes" id="UP000574390"/>
    </source>
</evidence>
<dbReference type="Gene3D" id="3.40.50.1820">
    <property type="entry name" value="alpha/beta hydrolase"/>
    <property type="match status" value="2"/>
</dbReference>
<dbReference type="AlphaFoldDB" id="A0A7J6RKH7"/>
<gene>
    <name evidence="5" type="ORF">FOZ62_009202</name>
</gene>
<proteinExistence type="inferred from homology"/>
<evidence type="ECO:0000256" key="2">
    <source>
        <dbReference type="ARBA" id="ARBA00022801"/>
    </source>
</evidence>
<dbReference type="PANTHER" id="PTHR48081:SF8">
    <property type="entry name" value="ALPHA_BETA HYDROLASE FOLD-3 DOMAIN-CONTAINING PROTEIN-RELATED"/>
    <property type="match status" value="1"/>
</dbReference>
<dbReference type="InterPro" id="IPR050300">
    <property type="entry name" value="GDXG_lipolytic_enzyme"/>
</dbReference>
<dbReference type="InterPro" id="IPR033140">
    <property type="entry name" value="Lipase_GDXG_put_SER_AS"/>
</dbReference>
<evidence type="ECO:0000313" key="5">
    <source>
        <dbReference type="EMBL" id="KAF4721294.1"/>
    </source>
</evidence>
<organism evidence="5 6">
    <name type="scientific">Perkinsus olseni</name>
    <name type="common">Perkinsus atlanticus</name>
    <dbReference type="NCBI Taxonomy" id="32597"/>
    <lineage>
        <taxon>Eukaryota</taxon>
        <taxon>Sar</taxon>
        <taxon>Alveolata</taxon>
        <taxon>Perkinsozoa</taxon>
        <taxon>Perkinsea</taxon>
        <taxon>Perkinsida</taxon>
        <taxon>Perkinsidae</taxon>
        <taxon>Perkinsus</taxon>
    </lineage>
</organism>
<protein>
    <recommendedName>
        <fullName evidence="4">Alpha/beta hydrolase fold-3 domain-containing protein</fullName>
    </recommendedName>
</protein>
<evidence type="ECO:0000256" key="3">
    <source>
        <dbReference type="PROSITE-ProRule" id="PRU10038"/>
    </source>
</evidence>
<feature type="active site" evidence="3">
    <location>
        <position position="485"/>
    </location>
</feature>
<dbReference type="Pfam" id="PF07859">
    <property type="entry name" value="Abhydrolase_3"/>
    <property type="match status" value="2"/>
</dbReference>
<evidence type="ECO:0000259" key="4">
    <source>
        <dbReference type="Pfam" id="PF07859"/>
    </source>
</evidence>
<dbReference type="PANTHER" id="PTHR48081">
    <property type="entry name" value="AB HYDROLASE SUPERFAMILY PROTEIN C4A8.06C"/>
    <property type="match status" value="1"/>
</dbReference>
<reference evidence="5 6" key="1">
    <citation type="submission" date="2020-04" db="EMBL/GenBank/DDBJ databases">
        <title>Perkinsus olseni comparative genomics.</title>
        <authorList>
            <person name="Bogema D.R."/>
        </authorList>
    </citation>
    <scope>NUCLEOTIDE SEQUENCE [LARGE SCALE GENOMIC DNA]</scope>
    <source>
        <strain evidence="5">ATCC PRA-205</strain>
    </source>
</reference>
<comment type="similarity">
    <text evidence="1">Belongs to the 'GDXG' lipolytic enzyme family.</text>
</comment>
<accession>A0A7J6RKH7</accession>
<dbReference type="EMBL" id="JABANM010021405">
    <property type="protein sequence ID" value="KAF4721294.1"/>
    <property type="molecule type" value="Genomic_DNA"/>
</dbReference>